<reference evidence="4 5" key="1">
    <citation type="submission" date="2015-12" db="EMBL/GenBank/DDBJ databases">
        <title>Dictyostelia acquired genes for synthesis and detection of signals that induce cell-type specialization by lateral gene transfer from prokaryotes.</title>
        <authorList>
            <person name="Gloeckner G."/>
            <person name="Schaap P."/>
        </authorList>
    </citation>
    <scope>NUCLEOTIDE SEQUENCE [LARGE SCALE GENOMIC DNA]</scope>
    <source>
        <strain evidence="4 5">TK</strain>
    </source>
</reference>
<dbReference type="PANTHER" id="PTHR21586">
    <property type="entry name" value="TIPA"/>
    <property type="match status" value="1"/>
</dbReference>
<dbReference type="PANTHER" id="PTHR21586:SF1">
    <property type="entry name" value="PROTEIN PHOSPHATASE 2C-RELATED PROTEIN"/>
    <property type="match status" value="1"/>
</dbReference>
<dbReference type="AlphaFoldDB" id="A0A151ZL20"/>
<dbReference type="InterPro" id="IPR036457">
    <property type="entry name" value="PPM-type-like_dom_sf"/>
</dbReference>
<feature type="compositionally biased region" description="Polar residues" evidence="2">
    <location>
        <begin position="693"/>
        <end position="724"/>
    </location>
</feature>
<accession>A0A151ZL20</accession>
<feature type="coiled-coil region" evidence="1">
    <location>
        <begin position="23"/>
        <end position="50"/>
    </location>
</feature>
<comment type="caution">
    <text evidence="4">The sequence shown here is derived from an EMBL/GenBank/DDBJ whole genome shotgun (WGS) entry which is preliminary data.</text>
</comment>
<dbReference type="OMA" id="IADRYNC"/>
<dbReference type="Proteomes" id="UP000076078">
    <property type="component" value="Unassembled WGS sequence"/>
</dbReference>
<organism evidence="4 5">
    <name type="scientific">Tieghemostelium lacteum</name>
    <name type="common">Slime mold</name>
    <name type="synonym">Dictyostelium lacteum</name>
    <dbReference type="NCBI Taxonomy" id="361077"/>
    <lineage>
        <taxon>Eukaryota</taxon>
        <taxon>Amoebozoa</taxon>
        <taxon>Evosea</taxon>
        <taxon>Eumycetozoa</taxon>
        <taxon>Dictyostelia</taxon>
        <taxon>Dictyosteliales</taxon>
        <taxon>Raperosteliaceae</taxon>
        <taxon>Tieghemostelium</taxon>
    </lineage>
</organism>
<evidence type="ECO:0000313" key="4">
    <source>
        <dbReference type="EMBL" id="KYQ94484.1"/>
    </source>
</evidence>
<feature type="compositionally biased region" description="Basic and acidic residues" evidence="2">
    <location>
        <begin position="198"/>
        <end position="207"/>
    </location>
</feature>
<feature type="region of interest" description="Disordered" evidence="2">
    <location>
        <begin position="162"/>
        <end position="207"/>
    </location>
</feature>
<evidence type="ECO:0000313" key="5">
    <source>
        <dbReference type="Proteomes" id="UP000076078"/>
    </source>
</evidence>
<feature type="region of interest" description="Disordered" evidence="2">
    <location>
        <begin position="639"/>
        <end position="724"/>
    </location>
</feature>
<feature type="domain" description="PPM-type phosphatase" evidence="3">
    <location>
        <begin position="270"/>
        <end position="579"/>
    </location>
</feature>
<evidence type="ECO:0000259" key="3">
    <source>
        <dbReference type="PROSITE" id="PS51746"/>
    </source>
</evidence>
<dbReference type="STRING" id="361077.A0A151ZL20"/>
<evidence type="ECO:0000256" key="2">
    <source>
        <dbReference type="SAM" id="MobiDB-lite"/>
    </source>
</evidence>
<dbReference type="OrthoDB" id="2556847at2759"/>
<gene>
    <name evidence="4" type="ORF">DLAC_04788</name>
</gene>
<dbReference type="InParanoid" id="A0A151ZL20"/>
<evidence type="ECO:0000256" key="1">
    <source>
        <dbReference type="SAM" id="Coils"/>
    </source>
</evidence>
<name>A0A151ZL20_TIELA</name>
<feature type="compositionally biased region" description="Low complexity" evidence="2">
    <location>
        <begin position="677"/>
        <end position="692"/>
    </location>
</feature>
<keyword evidence="5" id="KW-1185">Reference proteome</keyword>
<dbReference type="EMBL" id="LODT01000022">
    <property type="protein sequence ID" value="KYQ94484.1"/>
    <property type="molecule type" value="Genomic_DNA"/>
</dbReference>
<proteinExistence type="predicted"/>
<dbReference type="PROSITE" id="PS51746">
    <property type="entry name" value="PPM_2"/>
    <property type="match status" value="1"/>
</dbReference>
<dbReference type="FunCoup" id="A0A151ZL20">
    <property type="interactions" value="6"/>
</dbReference>
<protein>
    <submittedName>
        <fullName evidence="4">Protein phosphatase 2C-related protein</fullName>
    </submittedName>
</protein>
<dbReference type="InterPro" id="IPR001932">
    <property type="entry name" value="PPM-type_phosphatase-like_dom"/>
</dbReference>
<dbReference type="SUPFAM" id="SSF81606">
    <property type="entry name" value="PP2C-like"/>
    <property type="match status" value="1"/>
</dbReference>
<feature type="region of interest" description="Disordered" evidence="2">
    <location>
        <begin position="55"/>
        <end position="146"/>
    </location>
</feature>
<feature type="compositionally biased region" description="Polar residues" evidence="2">
    <location>
        <begin position="55"/>
        <end position="71"/>
    </location>
</feature>
<feature type="compositionally biased region" description="Low complexity" evidence="2">
    <location>
        <begin position="72"/>
        <end position="143"/>
    </location>
</feature>
<feature type="compositionally biased region" description="Low complexity" evidence="2">
    <location>
        <begin position="182"/>
        <end position="196"/>
    </location>
</feature>
<sequence length="724" mass="79023">MSAISQSNSLSSNSLKNEFEYKYTVLLEEHNKLKVEYQELRVKYDQLLIQSISNQLPPQSASTGGDTATKMTASNNTGGTSSPSTSTSSTATIVNTSSSTSTSNLSSASSTPITTSTSTTPKTSIAQSSSSSSKDLLVSSGNSINKEKEKKMDKFLKFMHIHPHHGPKNKENKHKNKDEKSGGSSPSSNNSMSNNGADHNKSESDFDYDSKVKGLSTLYRHIPELEVIPTDKQLLAYLSGPDYTPSTEVNTQIDQPMVKYPSNFSDTIYAVSTSTYPFQIGNTLRDGDPIADRYTCVVYNNRLVTCLADGCNWGEKPKQAAQRASQAFIDHVMSRNDEITNVKEAGRILFDAFENAHKNILDGKTDQDLWQLGTTTLLGGVLLEINKGQDKWSPQWEFVCASVGDCKAFLITQTEIVDITEGNRMNLDAKDCGGRLGPHLDSGKPDLRNLNIFCASADAGDIIIMVSDGIHDNLDPHHLGKSPHEMSKEFNLSADKWSDIDSPKAMVAKTAYCASFLENLLQGTSLPSEIANRLLDHCWNTTKTSRHFLETAEKKQKLPNDYTKYPGKMDHTTAICFKVGHFANSTNPKEGGFQQYFGIAETPNKSIITNNIQKDWIKVSPSTKNNTMKKNIFNEMSTLDKDNISNNNNNNNSNNTTPSSTPPTNVNNGGQQSSPGSTESSPVLTSSTPTSTNDQILSFVPNSISGNGSPSAGTISIDQNPNLF</sequence>
<feature type="compositionally biased region" description="Basic residues" evidence="2">
    <location>
        <begin position="162"/>
        <end position="175"/>
    </location>
</feature>
<dbReference type="InterPro" id="IPR053287">
    <property type="entry name" value="PP2C-like_domain"/>
</dbReference>
<feature type="compositionally biased region" description="Low complexity" evidence="2">
    <location>
        <begin position="644"/>
        <end position="668"/>
    </location>
</feature>
<dbReference type="Gene3D" id="3.60.40.10">
    <property type="entry name" value="PPM-type phosphatase domain"/>
    <property type="match status" value="1"/>
</dbReference>
<keyword evidence="1" id="KW-0175">Coiled coil</keyword>
<dbReference type="SMART" id="SM00332">
    <property type="entry name" value="PP2Cc"/>
    <property type="match status" value="1"/>
</dbReference>